<evidence type="ECO:0000313" key="2">
    <source>
        <dbReference type="Proteomes" id="UP000636709"/>
    </source>
</evidence>
<reference evidence="1" key="1">
    <citation type="submission" date="2020-07" db="EMBL/GenBank/DDBJ databases">
        <title>Genome sequence and genetic diversity analysis of an under-domesticated orphan crop, white fonio (Digitaria exilis).</title>
        <authorList>
            <person name="Bennetzen J.L."/>
            <person name="Chen S."/>
            <person name="Ma X."/>
            <person name="Wang X."/>
            <person name="Yssel A.E.J."/>
            <person name="Chaluvadi S.R."/>
            <person name="Johnson M."/>
            <person name="Gangashetty P."/>
            <person name="Hamidou F."/>
            <person name="Sanogo M.D."/>
            <person name="Zwaenepoel A."/>
            <person name="Wallace J."/>
            <person name="Van De Peer Y."/>
            <person name="Van Deynze A."/>
        </authorList>
    </citation>
    <scope>NUCLEOTIDE SEQUENCE</scope>
    <source>
        <tissue evidence="1">Leaves</tissue>
    </source>
</reference>
<dbReference type="EMBL" id="JACEFO010001730">
    <property type="protein sequence ID" value="KAF8715928.1"/>
    <property type="molecule type" value="Genomic_DNA"/>
</dbReference>
<organism evidence="1 2">
    <name type="scientific">Digitaria exilis</name>
    <dbReference type="NCBI Taxonomy" id="1010633"/>
    <lineage>
        <taxon>Eukaryota</taxon>
        <taxon>Viridiplantae</taxon>
        <taxon>Streptophyta</taxon>
        <taxon>Embryophyta</taxon>
        <taxon>Tracheophyta</taxon>
        <taxon>Spermatophyta</taxon>
        <taxon>Magnoliopsida</taxon>
        <taxon>Liliopsida</taxon>
        <taxon>Poales</taxon>
        <taxon>Poaceae</taxon>
        <taxon>PACMAD clade</taxon>
        <taxon>Panicoideae</taxon>
        <taxon>Panicodae</taxon>
        <taxon>Paniceae</taxon>
        <taxon>Anthephorinae</taxon>
        <taxon>Digitaria</taxon>
    </lineage>
</organism>
<dbReference type="PANTHER" id="PTHR35161">
    <property type="entry name" value="OS02G0303100 PROTEIN"/>
    <property type="match status" value="1"/>
</dbReference>
<evidence type="ECO:0000313" key="1">
    <source>
        <dbReference type="EMBL" id="KAF8715928.1"/>
    </source>
</evidence>
<sequence length="362" mass="40576">MLHVGSSSRQVVEDRSSQELDCNTRRDLVAVPGHLVHSPMIGLIRCVAENSFGSSCSQVLLLVLYEQLNVVINNNSNSLSAHVTISQDMQHPNYATGQAQAPFLDGLARYVLHRLLVCVCQEGHLRGKCFYGRFDMSSILVSPCGHVRFSDDVQARDYESDGSDADYQQLFFIVSTFVDFTTRRFPVHVISLLKVLRNAPESLRTKEEFVAFLVNHPCLLTFAERQMLYNLVDSLLYKLLKNPAVQDQGNTLKSWVSTQVIQDWQQTAQNVVVLRRTYMHGARRPASAPINSPLVSIYKPGVDQCVRLSRNYLGHTYIWVGLKIAEASLSCLLEFILPLVLYKLATVLSGPDGQMFIGILGK</sequence>
<accession>A0A835EU79</accession>
<gene>
    <name evidence="1" type="ORF">HU200_026892</name>
</gene>
<keyword evidence="2" id="KW-1185">Reference proteome</keyword>
<proteinExistence type="predicted"/>
<comment type="caution">
    <text evidence="1">The sequence shown here is derived from an EMBL/GenBank/DDBJ whole genome shotgun (WGS) entry which is preliminary data.</text>
</comment>
<name>A0A835EU79_9POAL</name>
<dbReference type="PANTHER" id="PTHR35161:SF20">
    <property type="entry name" value="UBIQUITIN-LIKE DOMAIN-CONTAINING PROTEIN"/>
    <property type="match status" value="1"/>
</dbReference>
<protein>
    <submittedName>
        <fullName evidence="1">Uncharacterized protein</fullName>
    </submittedName>
</protein>
<dbReference type="Proteomes" id="UP000636709">
    <property type="component" value="Unassembled WGS sequence"/>
</dbReference>
<dbReference type="OrthoDB" id="696839at2759"/>
<dbReference type="AlphaFoldDB" id="A0A835EU79"/>